<dbReference type="RefSeq" id="WP_126017045.1">
    <property type="nucleotide sequence ID" value="NZ_CP034437.1"/>
</dbReference>
<dbReference type="Proteomes" id="UP000272528">
    <property type="component" value="Chromosome"/>
</dbReference>
<dbReference type="Gene3D" id="3.90.1200.10">
    <property type="match status" value="1"/>
</dbReference>
<dbReference type="Pfam" id="PF01636">
    <property type="entry name" value="APH"/>
    <property type="match status" value="1"/>
</dbReference>
<protein>
    <recommendedName>
        <fullName evidence="1">Aminoglycoside phosphotransferase domain-containing protein</fullName>
    </recommendedName>
</protein>
<dbReference type="InterPro" id="IPR002575">
    <property type="entry name" value="Aminoglycoside_PTrfase"/>
</dbReference>
<reference evidence="3" key="1">
    <citation type="submission" date="2018-12" db="EMBL/GenBank/DDBJ databases">
        <title>Genome sequence of Peanibacillus sp.</title>
        <authorList>
            <person name="Subramani G."/>
            <person name="Srinivasan S."/>
            <person name="Kim M.K."/>
        </authorList>
    </citation>
    <scope>NUCLEOTIDE SEQUENCE [LARGE SCALE GENOMIC DNA]</scope>
    <source>
        <strain evidence="3">18JY67-1</strain>
    </source>
</reference>
<dbReference type="SUPFAM" id="SSF56112">
    <property type="entry name" value="Protein kinase-like (PK-like)"/>
    <property type="match status" value="1"/>
</dbReference>
<dbReference type="OrthoDB" id="2570531at2"/>
<evidence type="ECO:0000313" key="2">
    <source>
        <dbReference type="EMBL" id="AZN41338.1"/>
    </source>
</evidence>
<dbReference type="KEGG" id="palb:EJC50_17915"/>
<organism evidence="2 3">
    <name type="scientific">Paenibacillus albus</name>
    <dbReference type="NCBI Taxonomy" id="2495582"/>
    <lineage>
        <taxon>Bacteria</taxon>
        <taxon>Bacillati</taxon>
        <taxon>Bacillota</taxon>
        <taxon>Bacilli</taxon>
        <taxon>Bacillales</taxon>
        <taxon>Paenibacillaceae</taxon>
        <taxon>Paenibacillus</taxon>
    </lineage>
</organism>
<feature type="domain" description="Aminoglycoside phosphotransferase" evidence="1">
    <location>
        <begin position="179"/>
        <end position="223"/>
    </location>
</feature>
<dbReference type="EMBL" id="CP034437">
    <property type="protein sequence ID" value="AZN41338.1"/>
    <property type="molecule type" value="Genomic_DNA"/>
</dbReference>
<sequence length="286" mass="31884">MHKHPYFDLLLHDDDELEAVLGASIIERSTLHQWPLSCVQRIRMSDASTVIYKVQGEFSVEAPFYRAARSSLLVGAKAIATAQSDLPPALLLEDIDAPCLSELAIEQDEALRLVEAITDQISQIEIEGDSPFLMNSGDLTNWERYSSALIGDLETLIERGIFQETNRDVLARISTVCNHSSVMDAIQSKSGLVHGDLNRGNIMMHPGGIKIIDWQKAFYGPVELNRANLLEELGIDPRPYVSAGMIDLLGILKISWFTSCALRWFPAGAEGYDREIPKLQLQLTEY</sequence>
<proteinExistence type="predicted"/>
<evidence type="ECO:0000259" key="1">
    <source>
        <dbReference type="Pfam" id="PF01636"/>
    </source>
</evidence>
<keyword evidence="3" id="KW-1185">Reference proteome</keyword>
<gene>
    <name evidence="2" type="ORF">EJC50_17915</name>
</gene>
<name>A0A3Q8X7U3_9BACL</name>
<dbReference type="InterPro" id="IPR011009">
    <property type="entry name" value="Kinase-like_dom_sf"/>
</dbReference>
<dbReference type="AlphaFoldDB" id="A0A3Q8X7U3"/>
<accession>A0A3Q8X7U3</accession>
<evidence type="ECO:0000313" key="3">
    <source>
        <dbReference type="Proteomes" id="UP000272528"/>
    </source>
</evidence>